<dbReference type="PIRSF" id="PIRSF000654">
    <property type="entry name" value="Integrin-linked_kinase"/>
    <property type="match status" value="1"/>
</dbReference>
<dbReference type="GO" id="GO:0004674">
    <property type="term" value="F:protein serine/threonine kinase activity"/>
    <property type="evidence" value="ECO:0007669"/>
    <property type="project" value="TreeGrafter"/>
</dbReference>
<keyword evidence="5" id="KW-1185">Reference proteome</keyword>
<evidence type="ECO:0000313" key="5">
    <source>
        <dbReference type="Proteomes" id="UP000183567"/>
    </source>
</evidence>
<organism evidence="4 5">
    <name type="scientific">Rhizopogon vesiculosus</name>
    <dbReference type="NCBI Taxonomy" id="180088"/>
    <lineage>
        <taxon>Eukaryota</taxon>
        <taxon>Fungi</taxon>
        <taxon>Dikarya</taxon>
        <taxon>Basidiomycota</taxon>
        <taxon>Agaricomycotina</taxon>
        <taxon>Agaricomycetes</taxon>
        <taxon>Agaricomycetidae</taxon>
        <taxon>Boletales</taxon>
        <taxon>Suillineae</taxon>
        <taxon>Rhizopogonaceae</taxon>
        <taxon>Rhizopogon</taxon>
    </lineage>
</organism>
<dbReference type="Pfam" id="PF07714">
    <property type="entry name" value="PK_Tyr_Ser-Thr"/>
    <property type="match status" value="1"/>
</dbReference>
<dbReference type="AlphaFoldDB" id="A0A1J8R6C4"/>
<dbReference type="EMBL" id="LVVM01002096">
    <property type="protein sequence ID" value="OJA17306.1"/>
    <property type="molecule type" value="Genomic_DNA"/>
</dbReference>
<dbReference type="OrthoDB" id="346907at2759"/>
<dbReference type="Proteomes" id="UP000183567">
    <property type="component" value="Unassembled WGS sequence"/>
</dbReference>
<evidence type="ECO:0000313" key="4">
    <source>
        <dbReference type="EMBL" id="OJA17306.1"/>
    </source>
</evidence>
<protein>
    <recommendedName>
        <fullName evidence="3">Protein kinase domain-containing protein</fullName>
    </recommendedName>
</protein>
<dbReference type="PROSITE" id="PS50011">
    <property type="entry name" value="PROTEIN_KINASE_DOM"/>
    <property type="match status" value="1"/>
</dbReference>
<keyword evidence="2" id="KW-0067">ATP-binding</keyword>
<evidence type="ECO:0000256" key="1">
    <source>
        <dbReference type="ARBA" id="ARBA00022741"/>
    </source>
</evidence>
<keyword evidence="1" id="KW-0547">Nucleotide-binding</keyword>
<dbReference type="InterPro" id="IPR011009">
    <property type="entry name" value="Kinase-like_dom_sf"/>
</dbReference>
<dbReference type="GO" id="GO:0005524">
    <property type="term" value="F:ATP binding"/>
    <property type="evidence" value="ECO:0007669"/>
    <property type="project" value="UniProtKB-KW"/>
</dbReference>
<dbReference type="PANTHER" id="PTHR44329:SF298">
    <property type="entry name" value="MIXED LINEAGE KINASE DOMAIN-LIKE PROTEIN"/>
    <property type="match status" value="1"/>
</dbReference>
<dbReference type="InterPro" id="IPR001245">
    <property type="entry name" value="Ser-Thr/Tyr_kinase_cat_dom"/>
</dbReference>
<dbReference type="Gene3D" id="1.10.510.10">
    <property type="entry name" value="Transferase(Phosphotransferase) domain 1"/>
    <property type="match status" value="1"/>
</dbReference>
<reference evidence="4 5" key="1">
    <citation type="submission" date="2016-03" db="EMBL/GenBank/DDBJ databases">
        <title>Comparative genomics of the ectomycorrhizal sister species Rhizopogon vinicolor and Rhizopogon vesiculosus (Basidiomycota: Boletales) reveals a divergence of the mating type B locus.</title>
        <authorList>
            <person name="Mujic A.B."/>
            <person name="Kuo A."/>
            <person name="Tritt A."/>
            <person name="Lipzen A."/>
            <person name="Chen C."/>
            <person name="Johnson J."/>
            <person name="Sharma A."/>
            <person name="Barry K."/>
            <person name="Grigoriev I.V."/>
            <person name="Spatafora J.W."/>
        </authorList>
    </citation>
    <scope>NUCLEOTIDE SEQUENCE [LARGE SCALE GENOMIC DNA]</scope>
    <source>
        <strain evidence="4 5">AM-OR11-056</strain>
    </source>
</reference>
<dbReference type="InterPro" id="IPR000719">
    <property type="entry name" value="Prot_kinase_dom"/>
</dbReference>
<gene>
    <name evidence="4" type="ORF">AZE42_13244</name>
</gene>
<dbReference type="PANTHER" id="PTHR44329">
    <property type="entry name" value="SERINE/THREONINE-PROTEIN KINASE TNNI3K-RELATED"/>
    <property type="match status" value="1"/>
</dbReference>
<accession>A0A1J8R6C4</accession>
<evidence type="ECO:0000256" key="2">
    <source>
        <dbReference type="ARBA" id="ARBA00022840"/>
    </source>
</evidence>
<name>A0A1J8R6C4_9AGAM</name>
<sequence>MSLLHFFVRVWHSLTAIRRYDYTFTPCSMPNLTGKIRKVNLSGGGRSTDVYKATYSTHATSRQVAVKSLRIAIANNTKKSESLKLLIQANAWTALWHDNILTPIGYADGFGPLTSIVYEWMPGGTLNVYLQDNPRLSVLQRFYLIKQLAAGLCHLHYKNVIHGNLYGNNILIDAKGVPYLADYELSGTYRGQYLPESVRWTAPEHFDSHGVGGTSYPPTTRSDVYSLGGVMYQILTGRPPYYEVKSKSRISIKILDGTKPSRPLDLHIADHHWLFIEQCWSLPEDRPSAAEVLHFAQTEVNLLSA</sequence>
<dbReference type="InterPro" id="IPR051681">
    <property type="entry name" value="Ser/Thr_Kinases-Pseudokinases"/>
</dbReference>
<dbReference type="STRING" id="180088.A0A1J8R6C4"/>
<evidence type="ECO:0000259" key="3">
    <source>
        <dbReference type="PROSITE" id="PS50011"/>
    </source>
</evidence>
<dbReference type="SUPFAM" id="SSF56112">
    <property type="entry name" value="Protein kinase-like (PK-like)"/>
    <property type="match status" value="1"/>
</dbReference>
<comment type="caution">
    <text evidence="4">The sequence shown here is derived from an EMBL/GenBank/DDBJ whole genome shotgun (WGS) entry which is preliminary data.</text>
</comment>
<feature type="domain" description="Protein kinase" evidence="3">
    <location>
        <begin position="36"/>
        <end position="300"/>
    </location>
</feature>
<proteinExistence type="predicted"/>